<evidence type="ECO:0000259" key="1">
    <source>
        <dbReference type="SMART" id="SM00881"/>
    </source>
</evidence>
<dbReference type="PANTHER" id="PTHR33303">
    <property type="entry name" value="CYTOPLASMIC PROTEIN-RELATED"/>
    <property type="match status" value="1"/>
</dbReference>
<dbReference type="STRING" id="197479.BFW38_16375"/>
<gene>
    <name evidence="2" type="ORF">BFW38_16375</name>
</gene>
<feature type="domain" description="CoA-binding" evidence="1">
    <location>
        <begin position="13"/>
        <end position="105"/>
    </location>
</feature>
<keyword evidence="3" id="KW-1185">Reference proteome</keyword>
<protein>
    <submittedName>
        <fullName evidence="2">CoA-binding protein</fullName>
    </submittedName>
</protein>
<organism evidence="2 3">
    <name type="scientific">Terasakiispira papahanaumokuakeensis</name>
    <dbReference type="NCBI Taxonomy" id="197479"/>
    <lineage>
        <taxon>Bacteria</taxon>
        <taxon>Pseudomonadati</taxon>
        <taxon>Pseudomonadota</taxon>
        <taxon>Gammaproteobacteria</taxon>
        <taxon>Oceanospirillales</taxon>
        <taxon>Terasakiispira</taxon>
    </lineage>
</organism>
<sequence length="138" mass="15534">MEVITDTALKSLLQHSRRIAIVGLSNNPDRASYRVALYLQQQGYQLMPVNPKLDEVLGLPCYPDLMHLPQQPDLVDIFRRAEDCLPIVEEAISLKIPAIWLQLGIQSASCRNAAEAAGLTYVEDRCIKIEHDRLCHQA</sequence>
<dbReference type="PANTHER" id="PTHR33303:SF2">
    <property type="entry name" value="COA-BINDING DOMAIN-CONTAINING PROTEIN"/>
    <property type="match status" value="1"/>
</dbReference>
<dbReference type="AlphaFoldDB" id="A0A1E2VDD4"/>
<dbReference type="SUPFAM" id="SSF51735">
    <property type="entry name" value="NAD(P)-binding Rossmann-fold domains"/>
    <property type="match status" value="1"/>
</dbReference>
<reference evidence="2 3" key="1">
    <citation type="submission" date="2016-08" db="EMBL/GenBank/DDBJ databases">
        <authorList>
            <person name="Seilhamer J.J."/>
        </authorList>
    </citation>
    <scope>NUCLEOTIDE SEQUENCE [LARGE SCALE GENOMIC DNA]</scope>
    <source>
        <strain evidence="2 3">PH27A</strain>
    </source>
</reference>
<proteinExistence type="predicted"/>
<name>A0A1E2VDD4_9GAMM</name>
<dbReference type="InterPro" id="IPR003781">
    <property type="entry name" value="CoA-bd"/>
</dbReference>
<dbReference type="OrthoDB" id="9804695at2"/>
<dbReference type="Gene3D" id="3.40.50.720">
    <property type="entry name" value="NAD(P)-binding Rossmann-like Domain"/>
    <property type="match status" value="1"/>
</dbReference>
<dbReference type="Proteomes" id="UP000094291">
    <property type="component" value="Unassembled WGS sequence"/>
</dbReference>
<comment type="caution">
    <text evidence="2">The sequence shown here is derived from an EMBL/GenBank/DDBJ whole genome shotgun (WGS) entry which is preliminary data.</text>
</comment>
<dbReference type="EMBL" id="MDTQ01000001">
    <property type="protein sequence ID" value="ODC04872.1"/>
    <property type="molecule type" value="Genomic_DNA"/>
</dbReference>
<dbReference type="Pfam" id="PF13380">
    <property type="entry name" value="CoA_binding_2"/>
    <property type="match status" value="1"/>
</dbReference>
<accession>A0A1E2VDD4</accession>
<dbReference type="RefSeq" id="WP_068999856.1">
    <property type="nucleotide sequence ID" value="NZ_MDTQ01000001.1"/>
</dbReference>
<dbReference type="InterPro" id="IPR036291">
    <property type="entry name" value="NAD(P)-bd_dom_sf"/>
</dbReference>
<evidence type="ECO:0000313" key="3">
    <source>
        <dbReference type="Proteomes" id="UP000094291"/>
    </source>
</evidence>
<dbReference type="SMART" id="SM00881">
    <property type="entry name" value="CoA_binding"/>
    <property type="match status" value="1"/>
</dbReference>
<evidence type="ECO:0000313" key="2">
    <source>
        <dbReference type="EMBL" id="ODC04872.1"/>
    </source>
</evidence>